<evidence type="ECO:0000256" key="2">
    <source>
        <dbReference type="ARBA" id="ARBA00023002"/>
    </source>
</evidence>
<reference evidence="3 4" key="2">
    <citation type="journal article" date="2016" name="Genome Announc.">
        <title>Permanent Draft Genome Sequences for Two Variants of Frankia sp. Strain CpI1, the First Frankia Strain Isolated from Root Nodules of Comptonia peregrina.</title>
        <authorList>
            <person name="Oshone R."/>
            <person name="Hurst S.G.IV."/>
            <person name="Abebe-Akele F."/>
            <person name="Simpson S."/>
            <person name="Morris K."/>
            <person name="Thomas W.K."/>
            <person name="Tisa L.S."/>
        </authorList>
    </citation>
    <scope>NUCLEOTIDE SEQUENCE [LARGE SCALE GENOMIC DNA]</scope>
    <source>
        <strain evidence="4">CpI1-S</strain>
    </source>
</reference>
<dbReference type="AlphaFoldDB" id="A0A0D8BA13"/>
<evidence type="ECO:0000313" key="3">
    <source>
        <dbReference type="EMBL" id="KJE20764.1"/>
    </source>
</evidence>
<dbReference type="Pfam" id="PF00106">
    <property type="entry name" value="adh_short"/>
    <property type="match status" value="1"/>
</dbReference>
<dbReference type="PATRIC" id="fig|1502723.3.peg.5164"/>
<comment type="similarity">
    <text evidence="1">Belongs to the short-chain dehydrogenases/reductases (SDR) family.</text>
</comment>
<sequence length="80" mass="8355">MSRIWFVTGASRGFGRVFVESAVRAGDQVVATARKIDAVADLAQTHGDAVLPLALDVTDRAAVAPRSRRRSPTSGGSTSS</sequence>
<protein>
    <submittedName>
        <fullName evidence="3">Short chain dehydrogenase</fullName>
    </submittedName>
</protein>
<dbReference type="EMBL" id="JYFN01000052">
    <property type="protein sequence ID" value="KJE20764.1"/>
    <property type="molecule type" value="Genomic_DNA"/>
</dbReference>
<keyword evidence="2" id="KW-0560">Oxidoreductase</keyword>
<dbReference type="InterPro" id="IPR002347">
    <property type="entry name" value="SDR_fam"/>
</dbReference>
<reference evidence="4" key="1">
    <citation type="submission" date="2015-02" db="EMBL/GenBank/DDBJ databases">
        <title>Draft Genome of Frankia sp. CpI1-S.</title>
        <authorList>
            <person name="Oshone R.T."/>
            <person name="Ngom M."/>
            <person name="Ghodhbane-Gtari F."/>
            <person name="Gtari M."/>
            <person name="Morris K."/>
            <person name="Thomas K."/>
            <person name="Sen A."/>
            <person name="Tisa L.S."/>
        </authorList>
    </citation>
    <scope>NUCLEOTIDE SEQUENCE [LARGE SCALE GENOMIC DNA]</scope>
    <source>
        <strain evidence="4">CpI1-S</strain>
    </source>
</reference>
<dbReference type="GO" id="GO:0016491">
    <property type="term" value="F:oxidoreductase activity"/>
    <property type="evidence" value="ECO:0007669"/>
    <property type="project" value="UniProtKB-KW"/>
</dbReference>
<dbReference type="InterPro" id="IPR051911">
    <property type="entry name" value="SDR_oxidoreductase"/>
</dbReference>
<comment type="caution">
    <text evidence="3">The sequence shown here is derived from an EMBL/GenBank/DDBJ whole genome shotgun (WGS) entry which is preliminary data.</text>
</comment>
<dbReference type="PANTHER" id="PTHR43976:SF16">
    <property type="entry name" value="SHORT-CHAIN DEHYDROGENASE_REDUCTASE FAMILY PROTEIN"/>
    <property type="match status" value="1"/>
</dbReference>
<accession>A0A0D8BA13</accession>
<evidence type="ECO:0000256" key="1">
    <source>
        <dbReference type="ARBA" id="ARBA00006484"/>
    </source>
</evidence>
<dbReference type="SUPFAM" id="SSF51735">
    <property type="entry name" value="NAD(P)-binding Rossmann-fold domains"/>
    <property type="match status" value="1"/>
</dbReference>
<dbReference type="PANTHER" id="PTHR43976">
    <property type="entry name" value="SHORT CHAIN DEHYDROGENASE"/>
    <property type="match status" value="1"/>
</dbReference>
<keyword evidence="4" id="KW-1185">Reference proteome</keyword>
<evidence type="ECO:0000313" key="4">
    <source>
        <dbReference type="Proteomes" id="UP000032545"/>
    </source>
</evidence>
<name>A0A0D8BA13_9ACTN</name>
<gene>
    <name evidence="3" type="ORF">FF36_04970</name>
</gene>
<dbReference type="InterPro" id="IPR036291">
    <property type="entry name" value="NAD(P)-bd_dom_sf"/>
</dbReference>
<dbReference type="Gene3D" id="3.40.50.720">
    <property type="entry name" value="NAD(P)-binding Rossmann-like Domain"/>
    <property type="match status" value="1"/>
</dbReference>
<organism evidence="3 4">
    <name type="scientific">Frankia torreyi</name>
    <dbReference type="NCBI Taxonomy" id="1856"/>
    <lineage>
        <taxon>Bacteria</taxon>
        <taxon>Bacillati</taxon>
        <taxon>Actinomycetota</taxon>
        <taxon>Actinomycetes</taxon>
        <taxon>Frankiales</taxon>
        <taxon>Frankiaceae</taxon>
        <taxon>Frankia</taxon>
    </lineage>
</organism>
<proteinExistence type="inferred from homology"/>
<dbReference type="Proteomes" id="UP000032545">
    <property type="component" value="Unassembled WGS sequence"/>
</dbReference>